<name>A0A0K8MFM9_9LACO</name>
<dbReference type="GO" id="GO:0005524">
    <property type="term" value="F:ATP binding"/>
    <property type="evidence" value="ECO:0007669"/>
    <property type="project" value="UniProtKB-KW"/>
</dbReference>
<keyword evidence="1" id="KW-0547">Nucleotide-binding</keyword>
<accession>A0A0K8MFM9</accession>
<dbReference type="OrthoDB" id="2299275at2"/>
<dbReference type="Proteomes" id="UP000253891">
    <property type="component" value="Unassembled WGS sequence"/>
</dbReference>
<keyword evidence="2" id="KW-1185">Reference proteome</keyword>
<reference evidence="1 2" key="1">
    <citation type="journal article" date="2015" name="BMC Genomics">
        <title>Comparative genomics of Fructobacillus spp. and Leuconostoc spp. reveals niche-specific evolution of Fructobacillus spp.</title>
        <authorList>
            <person name="Endo A."/>
            <person name="Tanizawa Y."/>
            <person name="Tanaka N."/>
            <person name="Maeno S."/>
            <person name="Kumar H."/>
            <person name="Shiwa Y."/>
            <person name="Okada S."/>
            <person name="Yoshikawa H."/>
            <person name="Dicks L."/>
            <person name="Nakagawa J."/>
            <person name="Arita M."/>
        </authorList>
    </citation>
    <scope>NUCLEOTIDE SEQUENCE [LARGE SCALE GENOMIC DNA]</scope>
    <source>
        <strain evidence="1 2">JCM 12225</strain>
    </source>
</reference>
<organism evidence="1 2">
    <name type="scientific">Fructobacillus ficulneus</name>
    <dbReference type="NCBI Taxonomy" id="157463"/>
    <lineage>
        <taxon>Bacteria</taxon>
        <taxon>Bacillati</taxon>
        <taxon>Bacillota</taxon>
        <taxon>Bacilli</taxon>
        <taxon>Lactobacillales</taxon>
        <taxon>Lactobacillaceae</taxon>
        <taxon>Fructobacillus</taxon>
    </lineage>
</organism>
<dbReference type="Gene3D" id="3.40.630.30">
    <property type="match status" value="1"/>
</dbReference>
<keyword evidence="1" id="KW-0067">ATP-binding</keyword>
<dbReference type="EMBL" id="DF967986">
    <property type="protein sequence ID" value="GAO99297.1"/>
    <property type="molecule type" value="Genomic_DNA"/>
</dbReference>
<protein>
    <submittedName>
        <fullName evidence="1">ABC transporter, ATP-binding protein</fullName>
    </submittedName>
</protein>
<dbReference type="RefSeq" id="WP_061992718.1">
    <property type="nucleotide sequence ID" value="NZ_DF967986.1"/>
</dbReference>
<gene>
    <name evidence="1" type="ORF">FFIC_091240</name>
</gene>
<evidence type="ECO:0000313" key="1">
    <source>
        <dbReference type="EMBL" id="GAO99297.1"/>
    </source>
</evidence>
<dbReference type="AlphaFoldDB" id="A0A0K8MFM9"/>
<evidence type="ECO:0000313" key="2">
    <source>
        <dbReference type="Proteomes" id="UP000253891"/>
    </source>
</evidence>
<proteinExistence type="predicted"/>
<sequence>MENSRLNFCPALDFLKSGKLDGYTCGNKNLDEFIHSGYYDAAKRHLTTLNVVLLGDIPVGMYALSASSNSAIGADENRQKVFKEASLQPKLPLFSIDHLSVQKQFQYGQKTEDWHIGTVILEHIFELLVKMGDEYGIAFAGIQVESVDDAIEFYTKNGFYFIDKNEEMNPTKKTSILAISYDDIVAK</sequence>